<organism evidence="1">
    <name type="scientific">marine sediment metagenome</name>
    <dbReference type="NCBI Taxonomy" id="412755"/>
    <lineage>
        <taxon>unclassified sequences</taxon>
        <taxon>metagenomes</taxon>
        <taxon>ecological metagenomes</taxon>
    </lineage>
</organism>
<evidence type="ECO:0000313" key="1">
    <source>
        <dbReference type="EMBL" id="KKK59268.1"/>
    </source>
</evidence>
<protein>
    <submittedName>
        <fullName evidence="1">Uncharacterized protein</fullName>
    </submittedName>
</protein>
<gene>
    <name evidence="1" type="ORF">LCGC14_3036070</name>
</gene>
<proteinExistence type="predicted"/>
<comment type="caution">
    <text evidence="1">The sequence shown here is derived from an EMBL/GenBank/DDBJ whole genome shotgun (WGS) entry which is preliminary data.</text>
</comment>
<name>A0A0F8WRF9_9ZZZZ</name>
<dbReference type="AlphaFoldDB" id="A0A0F8WRF9"/>
<dbReference type="EMBL" id="LAZR01063563">
    <property type="protein sequence ID" value="KKK59268.1"/>
    <property type="molecule type" value="Genomic_DNA"/>
</dbReference>
<sequence length="101" mass="11285">MLSTSRGSHGPRHMCYIAKHSMIGPSEEDFMARLITKTQHDALCLRDAGYDPHGAARITGTTMSDMRALWLRDDEGEDSELNAICDERQHEVGGEVEIKLI</sequence>
<reference evidence="1" key="1">
    <citation type="journal article" date="2015" name="Nature">
        <title>Complex archaea that bridge the gap between prokaryotes and eukaryotes.</title>
        <authorList>
            <person name="Spang A."/>
            <person name="Saw J.H."/>
            <person name="Jorgensen S.L."/>
            <person name="Zaremba-Niedzwiedzka K."/>
            <person name="Martijn J."/>
            <person name="Lind A.E."/>
            <person name="van Eijk R."/>
            <person name="Schleper C."/>
            <person name="Guy L."/>
            <person name="Ettema T.J."/>
        </authorList>
    </citation>
    <scope>NUCLEOTIDE SEQUENCE</scope>
</reference>
<accession>A0A0F8WRF9</accession>